<name>A0A4C1TB17_EUMVA</name>
<accession>A0A4C1TB17</accession>
<organism evidence="1 2">
    <name type="scientific">Eumeta variegata</name>
    <name type="common">Bagworm moth</name>
    <name type="synonym">Eumeta japonica</name>
    <dbReference type="NCBI Taxonomy" id="151549"/>
    <lineage>
        <taxon>Eukaryota</taxon>
        <taxon>Metazoa</taxon>
        <taxon>Ecdysozoa</taxon>
        <taxon>Arthropoda</taxon>
        <taxon>Hexapoda</taxon>
        <taxon>Insecta</taxon>
        <taxon>Pterygota</taxon>
        <taxon>Neoptera</taxon>
        <taxon>Endopterygota</taxon>
        <taxon>Lepidoptera</taxon>
        <taxon>Glossata</taxon>
        <taxon>Ditrysia</taxon>
        <taxon>Tineoidea</taxon>
        <taxon>Psychidae</taxon>
        <taxon>Oiketicinae</taxon>
        <taxon>Eumeta</taxon>
    </lineage>
</organism>
<protein>
    <submittedName>
        <fullName evidence="1">Uncharacterized protein</fullName>
    </submittedName>
</protein>
<comment type="caution">
    <text evidence="1">The sequence shown here is derived from an EMBL/GenBank/DDBJ whole genome shotgun (WGS) entry which is preliminary data.</text>
</comment>
<keyword evidence="2" id="KW-1185">Reference proteome</keyword>
<evidence type="ECO:0000313" key="2">
    <source>
        <dbReference type="Proteomes" id="UP000299102"/>
    </source>
</evidence>
<dbReference type="EMBL" id="BGZK01000046">
    <property type="protein sequence ID" value="GBP11334.1"/>
    <property type="molecule type" value="Genomic_DNA"/>
</dbReference>
<dbReference type="AlphaFoldDB" id="A0A4C1TB17"/>
<sequence length="149" mass="16697">MAVVRRKMARRESVLAGTEFIVFCPYNTSAAASAALGRALRGRRRPADRPPFSLNEPAEKCYVICVSLELPKVATFGHLATRRTGLGRRKVVAKKQQTFSTLIGVPSSLLTLDLFEDVMVMHIVHYFRNAAPFLSRRRTVMVCRCKENA</sequence>
<gene>
    <name evidence="1" type="ORF">EVAR_92862_1</name>
</gene>
<proteinExistence type="predicted"/>
<dbReference type="Proteomes" id="UP000299102">
    <property type="component" value="Unassembled WGS sequence"/>
</dbReference>
<evidence type="ECO:0000313" key="1">
    <source>
        <dbReference type="EMBL" id="GBP11334.1"/>
    </source>
</evidence>
<reference evidence="1 2" key="1">
    <citation type="journal article" date="2019" name="Commun. Biol.">
        <title>The bagworm genome reveals a unique fibroin gene that provides high tensile strength.</title>
        <authorList>
            <person name="Kono N."/>
            <person name="Nakamura H."/>
            <person name="Ohtoshi R."/>
            <person name="Tomita M."/>
            <person name="Numata K."/>
            <person name="Arakawa K."/>
        </authorList>
    </citation>
    <scope>NUCLEOTIDE SEQUENCE [LARGE SCALE GENOMIC DNA]</scope>
</reference>